<gene>
    <name evidence="3" type="ORF">PF005_g9438</name>
    <name evidence="2" type="ORF">PF010_g8819</name>
</gene>
<evidence type="ECO:0000313" key="2">
    <source>
        <dbReference type="EMBL" id="KAE9116838.1"/>
    </source>
</evidence>
<name>A0A6A3YBH5_9STRA</name>
<evidence type="ECO:0000313" key="4">
    <source>
        <dbReference type="Proteomes" id="UP000433483"/>
    </source>
</evidence>
<dbReference type="EMBL" id="QXGB01000425">
    <property type="protein sequence ID" value="KAE9215424.1"/>
    <property type="molecule type" value="Genomic_DNA"/>
</dbReference>
<organism evidence="3 4">
    <name type="scientific">Phytophthora fragariae</name>
    <dbReference type="NCBI Taxonomy" id="53985"/>
    <lineage>
        <taxon>Eukaryota</taxon>
        <taxon>Sar</taxon>
        <taxon>Stramenopiles</taxon>
        <taxon>Oomycota</taxon>
        <taxon>Peronosporomycetes</taxon>
        <taxon>Peronosporales</taxon>
        <taxon>Peronosporaceae</taxon>
        <taxon>Phytophthora</taxon>
    </lineage>
</organism>
<protein>
    <submittedName>
        <fullName evidence="3">Uncharacterized protein</fullName>
    </submittedName>
</protein>
<dbReference type="OrthoDB" id="10312599at2759"/>
<sequence>MLIQTKIEPAISPTSASSTIRTKASQTRTEMGGVVRVGGHASGATTAGGLGGRLDPRAGEAPTMVAAGDQSSPPVEQGEDFQELLNFDPLMEGLEALPIRLVRRRLEWHAPATL</sequence>
<dbReference type="EMBL" id="QXFX01000409">
    <property type="protein sequence ID" value="KAE9116838.1"/>
    <property type="molecule type" value="Genomic_DNA"/>
</dbReference>
<reference evidence="3 4" key="1">
    <citation type="submission" date="2018-08" db="EMBL/GenBank/DDBJ databases">
        <title>Genomic investigation of the strawberry pathogen Phytophthora fragariae indicates pathogenicity is determined by transcriptional variation in three key races.</title>
        <authorList>
            <person name="Adams T.M."/>
            <person name="Armitage A.D."/>
            <person name="Sobczyk M.K."/>
            <person name="Bates H.J."/>
            <person name="Dunwell J.M."/>
            <person name="Nellist C.F."/>
            <person name="Harrison R.J."/>
        </authorList>
    </citation>
    <scope>NUCLEOTIDE SEQUENCE [LARGE SCALE GENOMIC DNA]</scope>
    <source>
        <strain evidence="3 4">NOV-27</strain>
        <strain evidence="2 5">ONT-3</strain>
    </source>
</reference>
<comment type="caution">
    <text evidence="3">The sequence shown here is derived from an EMBL/GenBank/DDBJ whole genome shotgun (WGS) entry which is preliminary data.</text>
</comment>
<evidence type="ECO:0000313" key="3">
    <source>
        <dbReference type="EMBL" id="KAE9215424.1"/>
    </source>
</evidence>
<accession>A0A6A3YBH5</accession>
<feature type="region of interest" description="Disordered" evidence="1">
    <location>
        <begin position="1"/>
        <end position="79"/>
    </location>
</feature>
<evidence type="ECO:0000256" key="1">
    <source>
        <dbReference type="SAM" id="MobiDB-lite"/>
    </source>
</evidence>
<dbReference type="AlphaFoldDB" id="A0A6A3YBH5"/>
<dbReference type="Proteomes" id="UP000433483">
    <property type="component" value="Unassembled WGS sequence"/>
</dbReference>
<keyword evidence="4" id="KW-1185">Reference proteome</keyword>
<feature type="compositionally biased region" description="Polar residues" evidence="1">
    <location>
        <begin position="12"/>
        <end position="29"/>
    </location>
</feature>
<proteinExistence type="predicted"/>
<dbReference type="Proteomes" id="UP000488956">
    <property type="component" value="Unassembled WGS sequence"/>
</dbReference>
<evidence type="ECO:0000313" key="5">
    <source>
        <dbReference type="Proteomes" id="UP000488956"/>
    </source>
</evidence>